<evidence type="ECO:0000313" key="3">
    <source>
        <dbReference type="Proteomes" id="UP000184159"/>
    </source>
</evidence>
<dbReference type="Gene3D" id="3.40.50.720">
    <property type="entry name" value="NAD(P)-binding Rossmann-like Domain"/>
    <property type="match status" value="1"/>
</dbReference>
<dbReference type="GO" id="GO:0000286">
    <property type="term" value="F:alanine dehydrogenase activity"/>
    <property type="evidence" value="ECO:0007669"/>
    <property type="project" value="TreeGrafter"/>
</dbReference>
<accession>A0A1M5DSF6</accession>
<gene>
    <name evidence="2" type="ORF">SAMN02745781_02957</name>
</gene>
<organism evidence="2 3">
    <name type="scientific">Vibrio gazogenes DSM 21264 = NBRC 103151</name>
    <dbReference type="NCBI Taxonomy" id="1123492"/>
    <lineage>
        <taxon>Bacteria</taxon>
        <taxon>Pseudomonadati</taxon>
        <taxon>Pseudomonadota</taxon>
        <taxon>Gammaproteobacteria</taxon>
        <taxon>Vibrionales</taxon>
        <taxon>Vibrionaceae</taxon>
        <taxon>Vibrio</taxon>
    </lineage>
</organism>
<dbReference type="AlphaFoldDB" id="A0A1M5DSF6"/>
<proteinExistence type="predicted"/>
<sequence>MMIGIPKKSNTIIGIRSSDDNDITVGASILPTADGIFAKAGIIVKVKKPLNVKREKLPKGQILSTYLHLAPDFPQTDD</sequence>
<dbReference type="PANTHER" id="PTHR42795">
    <property type="entry name" value="ALANINE DEHYDROGENASE"/>
    <property type="match status" value="1"/>
</dbReference>
<dbReference type="GO" id="GO:0005886">
    <property type="term" value="C:plasma membrane"/>
    <property type="evidence" value="ECO:0007669"/>
    <property type="project" value="TreeGrafter"/>
</dbReference>
<evidence type="ECO:0000313" key="2">
    <source>
        <dbReference type="EMBL" id="SHF69927.1"/>
    </source>
</evidence>
<dbReference type="InterPro" id="IPR007886">
    <property type="entry name" value="AlaDH/PNT_N"/>
</dbReference>
<name>A0A1M5DSF6_VIBGA</name>
<evidence type="ECO:0000259" key="1">
    <source>
        <dbReference type="Pfam" id="PF05222"/>
    </source>
</evidence>
<dbReference type="SUPFAM" id="SSF52283">
    <property type="entry name" value="Formate/glycerate dehydrogenase catalytic domain-like"/>
    <property type="match status" value="1"/>
</dbReference>
<feature type="domain" description="Alanine dehydrogenase/pyridine nucleotide transhydrogenase N-terminal" evidence="1">
    <location>
        <begin position="18"/>
        <end position="76"/>
    </location>
</feature>
<dbReference type="Proteomes" id="UP000184159">
    <property type="component" value="Unassembled WGS sequence"/>
</dbReference>
<dbReference type="Pfam" id="PF05222">
    <property type="entry name" value="AlaDh_PNT_N"/>
    <property type="match status" value="1"/>
</dbReference>
<keyword evidence="3" id="KW-1185">Reference proteome</keyword>
<reference evidence="3" key="1">
    <citation type="submission" date="2016-11" db="EMBL/GenBank/DDBJ databases">
        <authorList>
            <person name="Varghese N."/>
            <person name="Submissions S."/>
        </authorList>
    </citation>
    <scope>NUCLEOTIDE SEQUENCE [LARGE SCALE GENOMIC DNA]</scope>
    <source>
        <strain evidence="3">DSM 21264</strain>
    </source>
</reference>
<protein>
    <submittedName>
        <fullName evidence="2">Alanine dehydrogenase/PNT, N-terminal domain</fullName>
    </submittedName>
</protein>
<dbReference type="PANTHER" id="PTHR42795:SF1">
    <property type="entry name" value="ALANINE DEHYDROGENASE"/>
    <property type="match status" value="1"/>
</dbReference>
<dbReference type="RefSeq" id="WP_072960971.1">
    <property type="nucleotide sequence ID" value="NZ_FQUH01000015.1"/>
</dbReference>
<dbReference type="EMBL" id="FQUH01000015">
    <property type="protein sequence ID" value="SHF69927.1"/>
    <property type="molecule type" value="Genomic_DNA"/>
</dbReference>
<dbReference type="GO" id="GO:0006524">
    <property type="term" value="P:alanine catabolic process"/>
    <property type="evidence" value="ECO:0007669"/>
    <property type="project" value="TreeGrafter"/>
</dbReference>